<reference evidence="1" key="2">
    <citation type="submission" date="2022-01" db="EMBL/GenBank/DDBJ databases">
        <authorList>
            <person name="Yamashiro T."/>
            <person name="Shiraishi A."/>
            <person name="Satake H."/>
            <person name="Nakayama K."/>
        </authorList>
    </citation>
    <scope>NUCLEOTIDE SEQUENCE</scope>
</reference>
<name>A0ABQ5EL81_9ASTR</name>
<evidence type="ECO:0000313" key="1">
    <source>
        <dbReference type="EMBL" id="GJT51671.1"/>
    </source>
</evidence>
<evidence type="ECO:0000313" key="2">
    <source>
        <dbReference type="Proteomes" id="UP001151760"/>
    </source>
</evidence>
<keyword evidence="2" id="KW-1185">Reference proteome</keyword>
<reference evidence="1" key="1">
    <citation type="journal article" date="2022" name="Int. J. Mol. Sci.">
        <title>Draft Genome of Tanacetum Coccineum: Genomic Comparison of Closely Related Tanacetum-Family Plants.</title>
        <authorList>
            <person name="Yamashiro T."/>
            <person name="Shiraishi A."/>
            <person name="Nakayama K."/>
            <person name="Satake H."/>
        </authorList>
    </citation>
    <scope>NUCLEOTIDE SEQUENCE</scope>
</reference>
<protein>
    <submittedName>
        <fullName evidence="1">Uncharacterized protein</fullName>
    </submittedName>
</protein>
<comment type="caution">
    <text evidence="1">The sequence shown here is derived from an EMBL/GenBank/DDBJ whole genome shotgun (WGS) entry which is preliminary data.</text>
</comment>
<dbReference type="EMBL" id="BQNB010016427">
    <property type="protein sequence ID" value="GJT51671.1"/>
    <property type="molecule type" value="Genomic_DNA"/>
</dbReference>
<sequence>MLDSTNINMSSSNSKNYLEVFKSQQLRKLQASLHCIQNFALCCLMQGHPILLRIVPQFTAFVVGLCAGPFSWGPAPGGKGACIRPGLANVETLATSDKKEQTTLRKAIKARIVRHLLVDVSDKLSRVLKNVNEHPNVRHEAPDALSYIAG</sequence>
<accession>A0ABQ5EL81</accession>
<gene>
    <name evidence="1" type="ORF">Tco_0977828</name>
</gene>
<proteinExistence type="predicted"/>
<dbReference type="Proteomes" id="UP001151760">
    <property type="component" value="Unassembled WGS sequence"/>
</dbReference>
<organism evidence="1 2">
    <name type="scientific">Tanacetum coccineum</name>
    <dbReference type="NCBI Taxonomy" id="301880"/>
    <lineage>
        <taxon>Eukaryota</taxon>
        <taxon>Viridiplantae</taxon>
        <taxon>Streptophyta</taxon>
        <taxon>Embryophyta</taxon>
        <taxon>Tracheophyta</taxon>
        <taxon>Spermatophyta</taxon>
        <taxon>Magnoliopsida</taxon>
        <taxon>eudicotyledons</taxon>
        <taxon>Gunneridae</taxon>
        <taxon>Pentapetalae</taxon>
        <taxon>asterids</taxon>
        <taxon>campanulids</taxon>
        <taxon>Asterales</taxon>
        <taxon>Asteraceae</taxon>
        <taxon>Asteroideae</taxon>
        <taxon>Anthemideae</taxon>
        <taxon>Anthemidinae</taxon>
        <taxon>Tanacetum</taxon>
    </lineage>
</organism>